<protein>
    <submittedName>
        <fullName evidence="2">Unannotated protein</fullName>
    </submittedName>
</protein>
<feature type="region of interest" description="Disordered" evidence="1">
    <location>
        <begin position="1"/>
        <end position="37"/>
    </location>
</feature>
<organism evidence="2">
    <name type="scientific">freshwater metagenome</name>
    <dbReference type="NCBI Taxonomy" id="449393"/>
    <lineage>
        <taxon>unclassified sequences</taxon>
        <taxon>metagenomes</taxon>
        <taxon>ecological metagenomes</taxon>
    </lineage>
</organism>
<name>A0A6J6ULM1_9ZZZZ</name>
<sequence length="90" mass="9063">MSPSSSDASASSGSVEVTTSATSSTGDESSVADAASAASKASGFEVEISCSSVIDSLPYPNTQKTILVSTRSSNETTAMMKVTKTKTTEV</sequence>
<evidence type="ECO:0000256" key="1">
    <source>
        <dbReference type="SAM" id="MobiDB-lite"/>
    </source>
</evidence>
<dbReference type="EMBL" id="CAEZZF010000139">
    <property type="protein sequence ID" value="CAB4760632.1"/>
    <property type="molecule type" value="Genomic_DNA"/>
</dbReference>
<evidence type="ECO:0000313" key="2">
    <source>
        <dbReference type="EMBL" id="CAB4760632.1"/>
    </source>
</evidence>
<dbReference type="AlphaFoldDB" id="A0A6J6ULM1"/>
<proteinExistence type="predicted"/>
<gene>
    <name evidence="2" type="ORF">UFOPK2837_01127</name>
</gene>
<accession>A0A6J6ULM1</accession>
<reference evidence="2" key="1">
    <citation type="submission" date="2020-05" db="EMBL/GenBank/DDBJ databases">
        <authorList>
            <person name="Chiriac C."/>
            <person name="Salcher M."/>
            <person name="Ghai R."/>
            <person name="Kavagutti S V."/>
        </authorList>
    </citation>
    <scope>NUCLEOTIDE SEQUENCE</scope>
</reference>